<dbReference type="SMART" id="SM00060">
    <property type="entry name" value="FN3"/>
    <property type="match status" value="2"/>
</dbReference>
<dbReference type="InterPro" id="IPR036116">
    <property type="entry name" value="FN3_sf"/>
</dbReference>
<dbReference type="KEGG" id="zca:113918270"/>
<evidence type="ECO:0000259" key="16">
    <source>
        <dbReference type="PROSITE" id="PS50853"/>
    </source>
</evidence>
<accession>A0A6J2CJV7</accession>
<evidence type="ECO:0000313" key="18">
    <source>
        <dbReference type="RefSeq" id="XP_027442388.2"/>
    </source>
</evidence>
<proteinExistence type="inferred from homology"/>
<evidence type="ECO:0000256" key="12">
    <source>
        <dbReference type="ARBA" id="ARBA00065421"/>
    </source>
</evidence>
<dbReference type="AlphaFoldDB" id="A0A6J2CJV7"/>
<keyword evidence="8" id="KW-1015">Disulfide bond</keyword>
<keyword evidence="7 15" id="KW-0472">Membrane</keyword>
<keyword evidence="3 15" id="KW-0812">Transmembrane</keyword>
<evidence type="ECO:0000256" key="6">
    <source>
        <dbReference type="ARBA" id="ARBA00022989"/>
    </source>
</evidence>
<evidence type="ECO:0000256" key="1">
    <source>
        <dbReference type="ARBA" id="ARBA00004479"/>
    </source>
</evidence>
<dbReference type="GO" id="GO:0072536">
    <property type="term" value="C:interleukin-23 receptor complex"/>
    <property type="evidence" value="ECO:0007669"/>
    <property type="project" value="UniProtKB-ARBA"/>
</dbReference>
<dbReference type="OrthoDB" id="8945484at2759"/>
<dbReference type="InterPro" id="IPR003961">
    <property type="entry name" value="FN3_dom"/>
</dbReference>
<feature type="transmembrane region" description="Helical" evidence="15">
    <location>
        <begin position="618"/>
        <end position="642"/>
    </location>
</feature>
<comment type="subunit">
    <text evidence="12">Dimer or oligomer; disulfide-linked. Interacts with IL12RB2 to form the high affinity IL12 receptor. Heterodimer with IL23R; in presence of IL23. The heterodimer forms the IL23 receptor.</text>
</comment>
<name>A0A6J2CJV7_ZALCA</name>
<dbReference type="FunFam" id="2.60.40.10:FF:001717">
    <property type="entry name" value="Interleukin 12 receptor subunit beta 1"/>
    <property type="match status" value="1"/>
</dbReference>
<evidence type="ECO:0000256" key="9">
    <source>
        <dbReference type="ARBA" id="ARBA00023170"/>
    </source>
</evidence>
<dbReference type="GeneID" id="113918270"/>
<keyword evidence="4" id="KW-0732">Signal</keyword>
<dbReference type="GO" id="GO:0009897">
    <property type="term" value="C:external side of plasma membrane"/>
    <property type="evidence" value="ECO:0007669"/>
    <property type="project" value="TreeGrafter"/>
</dbReference>
<dbReference type="CTD" id="3594"/>
<comment type="function">
    <text evidence="11">Functions as an interleukin receptor which binds interleukin-12 with low affinity and is involved in IL12 transduction. Associated with IL12RB2 it forms a functional, high affinity receptor for IL12. Also associates with IL23R to form the interleukin-23 receptor which functions in IL23 signal transduction probably through activation of the Jak-Stat signaling cascade.</text>
</comment>
<dbReference type="GO" id="GO:0004896">
    <property type="term" value="F:cytokine receptor activity"/>
    <property type="evidence" value="ECO:0007669"/>
    <property type="project" value="TreeGrafter"/>
</dbReference>
<gene>
    <name evidence="18" type="primary">IL12RB1</name>
</gene>
<dbReference type="PANTHER" id="PTHR23037:SF28">
    <property type="entry name" value="ERYTHROPOIETIN RECEPTOR"/>
    <property type="match status" value="1"/>
</dbReference>
<organism evidence="17 18">
    <name type="scientific">Zalophus californianus</name>
    <name type="common">California sealion</name>
    <dbReference type="NCBI Taxonomy" id="9704"/>
    <lineage>
        <taxon>Eukaryota</taxon>
        <taxon>Metazoa</taxon>
        <taxon>Chordata</taxon>
        <taxon>Craniata</taxon>
        <taxon>Vertebrata</taxon>
        <taxon>Euteleostomi</taxon>
        <taxon>Mammalia</taxon>
        <taxon>Eutheria</taxon>
        <taxon>Laurasiatheria</taxon>
        <taxon>Carnivora</taxon>
        <taxon>Caniformia</taxon>
        <taxon>Pinnipedia</taxon>
        <taxon>Otariidae</taxon>
        <taxon>Zalophus</taxon>
    </lineage>
</organism>
<dbReference type="Pfam" id="PF00041">
    <property type="entry name" value="fn3"/>
    <property type="match status" value="1"/>
</dbReference>
<dbReference type="PROSITE" id="PS50853">
    <property type="entry name" value="FN3"/>
    <property type="match status" value="1"/>
</dbReference>
<evidence type="ECO:0000313" key="17">
    <source>
        <dbReference type="Proteomes" id="UP000515165"/>
    </source>
</evidence>
<comment type="similarity">
    <text evidence="2">Belongs to the type I cytokine receptor family. Type 2 subfamily.</text>
</comment>
<evidence type="ECO:0000256" key="2">
    <source>
        <dbReference type="ARBA" id="ARBA00008921"/>
    </source>
</evidence>
<evidence type="ECO:0000256" key="10">
    <source>
        <dbReference type="ARBA" id="ARBA00023180"/>
    </source>
</evidence>
<feature type="domain" description="Fibronectin type-III" evidence="16">
    <location>
        <begin position="517"/>
        <end position="611"/>
    </location>
</feature>
<dbReference type="CDD" id="cd00063">
    <property type="entry name" value="FN3"/>
    <property type="match status" value="1"/>
</dbReference>
<evidence type="ECO:0000256" key="14">
    <source>
        <dbReference type="ARBA" id="ARBA00079385"/>
    </source>
</evidence>
<evidence type="ECO:0000256" key="13">
    <source>
        <dbReference type="ARBA" id="ARBA00067634"/>
    </source>
</evidence>
<keyword evidence="9 18" id="KW-0675">Receptor</keyword>
<evidence type="ECO:0000256" key="8">
    <source>
        <dbReference type="ARBA" id="ARBA00023157"/>
    </source>
</evidence>
<evidence type="ECO:0000256" key="3">
    <source>
        <dbReference type="ARBA" id="ARBA00022692"/>
    </source>
</evidence>
<keyword evidence="17" id="KW-1185">Reference proteome</keyword>
<keyword evidence="6 15" id="KW-1133">Transmembrane helix</keyword>
<dbReference type="PANTHER" id="PTHR23037">
    <property type="entry name" value="CYTOKINE RECEPTOR"/>
    <property type="match status" value="1"/>
</dbReference>
<dbReference type="SUPFAM" id="SSF49265">
    <property type="entry name" value="Fibronectin type III"/>
    <property type="match status" value="1"/>
</dbReference>
<dbReference type="InterPro" id="IPR013783">
    <property type="entry name" value="Ig-like_fold"/>
</dbReference>
<dbReference type="RefSeq" id="XP_027442388.2">
    <property type="nucleotide sequence ID" value="XM_027586587.2"/>
</dbReference>
<keyword evidence="10" id="KW-0325">Glycoprotein</keyword>
<dbReference type="Proteomes" id="UP000515165">
    <property type="component" value="Chromosome 1"/>
</dbReference>
<reference evidence="18" key="1">
    <citation type="submission" date="2025-08" db="UniProtKB">
        <authorList>
            <consortium name="RefSeq"/>
        </authorList>
    </citation>
    <scope>IDENTIFICATION</scope>
    <source>
        <tissue evidence="18">Blood</tissue>
    </source>
</reference>
<keyword evidence="5" id="KW-0677">Repeat</keyword>
<protein>
    <recommendedName>
        <fullName evidence="13">Interleukin-12 receptor subunit beta-1</fullName>
    </recommendedName>
    <alternativeName>
        <fullName evidence="14">IL-12 receptor beta component</fullName>
    </alternativeName>
</protein>
<sequence>MFRGEDGVAGGSSSGPAGLCVGSMGQAWARLVPLLLLLLPGRGGECPTLTPWLFLLGGKCVEGCGPGIWAEACSTSGCCFQDPPYPDADSGSASGPRDLNCYRIVSAGYECSWKYEGPAAGVSHFLRCWTPNSAPTLPSRSLKSGHCCYFAAGSATSLWFSDQDGIAVFQPVTLWVESRAENRTQKSPKITLKLHSAVKYDPPSASDITVSGSAGQVLLKWETPARQDCAEVQFRHRTPGSLWKLGNCGHQEDAGFESCLCPLRTDAAQEFQLRRRRLRPGAPGDPWSSWSSPVCVPPEHPPKPTLRFSVEALRPHGRRQVTLHGQLPQLELPEGCLGSNSGGEVTYRARLHMLSCTCKTKSTMTFQLRKPLNLSGAAYDLAVVSQNRFGPGPNQTWHIPAQTHTHTEPGALNITVGANGTTMHWPAQAGAKAYCIEWQPQGQDRNLTNCTLTPPQDPDPTGMATYSWSRGSGAMEQKVCYHIMIFASPRPEKPISWSTVLSTYHFGGNVAASGAGRPQHVLVKKLSQDSVSVDWTPSPLSTCPGVLKEYVVRYQDEEENLTSELPVKPTETQVTLGGLRAGTAYTVQVRADTATLQGAWSQPQPFSIEVQVSRLFDLSILLVSLGSFASILLLGVIGYLSLNRAARHLCPPLPTPCASTVVEFPSSQGKQAWQWTSPADFPEEVSLKEALVVNMSWEKGGLGAMSHLPQLLHLPLGLQSEWEDCPTLLNLQSMVDGLDFGMRPELYMLGPTQGLAALPRPFIPILTATLLSPQSYPQPKLPSKDHELPHWSP</sequence>
<evidence type="ECO:0000256" key="11">
    <source>
        <dbReference type="ARBA" id="ARBA00057593"/>
    </source>
</evidence>
<evidence type="ECO:0000256" key="7">
    <source>
        <dbReference type="ARBA" id="ARBA00023136"/>
    </source>
</evidence>
<evidence type="ECO:0000256" key="15">
    <source>
        <dbReference type="SAM" id="Phobius"/>
    </source>
</evidence>
<evidence type="ECO:0000256" key="5">
    <source>
        <dbReference type="ARBA" id="ARBA00022737"/>
    </source>
</evidence>
<evidence type="ECO:0000256" key="4">
    <source>
        <dbReference type="ARBA" id="ARBA00022729"/>
    </source>
</evidence>
<comment type="subcellular location">
    <subcellularLocation>
        <location evidence="1">Membrane</location>
        <topology evidence="1">Single-pass type I membrane protein</topology>
    </subcellularLocation>
</comment>
<dbReference type="Gene3D" id="2.60.40.10">
    <property type="entry name" value="Immunoglobulins"/>
    <property type="match status" value="2"/>
</dbReference>